<dbReference type="Proteomes" id="UP000287651">
    <property type="component" value="Unassembled WGS sequence"/>
</dbReference>
<sequence length="94" mass="10613">MGAGDDAVETRRETHRSLPKVSEACREFTGSSPKGSETCRELAESLSKVLEACWEFVGSLPKSRQCKSLIFTQRRFDSGLQWTSEKRTREVDVD</sequence>
<comment type="caution">
    <text evidence="1">The sequence shown here is derived from an EMBL/GenBank/DDBJ whole genome shotgun (WGS) entry which is preliminary data.</text>
</comment>
<organism evidence="1 2">
    <name type="scientific">Ensete ventricosum</name>
    <name type="common">Abyssinian banana</name>
    <name type="synonym">Musa ensete</name>
    <dbReference type="NCBI Taxonomy" id="4639"/>
    <lineage>
        <taxon>Eukaryota</taxon>
        <taxon>Viridiplantae</taxon>
        <taxon>Streptophyta</taxon>
        <taxon>Embryophyta</taxon>
        <taxon>Tracheophyta</taxon>
        <taxon>Spermatophyta</taxon>
        <taxon>Magnoliopsida</taxon>
        <taxon>Liliopsida</taxon>
        <taxon>Zingiberales</taxon>
        <taxon>Musaceae</taxon>
        <taxon>Ensete</taxon>
    </lineage>
</organism>
<gene>
    <name evidence="1" type="ORF">B296_00020645</name>
</gene>
<protein>
    <submittedName>
        <fullName evidence="1">Uncharacterized protein</fullName>
    </submittedName>
</protein>
<accession>A0A426YWI7</accession>
<dbReference type="EMBL" id="AMZH03009780">
    <property type="protein sequence ID" value="RRT56092.1"/>
    <property type="molecule type" value="Genomic_DNA"/>
</dbReference>
<proteinExistence type="predicted"/>
<evidence type="ECO:0000313" key="1">
    <source>
        <dbReference type="EMBL" id="RRT56092.1"/>
    </source>
</evidence>
<dbReference type="AlphaFoldDB" id="A0A426YWI7"/>
<evidence type="ECO:0000313" key="2">
    <source>
        <dbReference type="Proteomes" id="UP000287651"/>
    </source>
</evidence>
<reference evidence="1 2" key="1">
    <citation type="journal article" date="2014" name="Agronomy (Basel)">
        <title>A Draft Genome Sequence for Ensete ventricosum, the Drought-Tolerant Tree Against Hunger.</title>
        <authorList>
            <person name="Harrison J."/>
            <person name="Moore K.A."/>
            <person name="Paszkiewicz K."/>
            <person name="Jones T."/>
            <person name="Grant M."/>
            <person name="Ambacheew D."/>
            <person name="Muzemil S."/>
            <person name="Studholme D.J."/>
        </authorList>
    </citation>
    <scope>NUCLEOTIDE SEQUENCE [LARGE SCALE GENOMIC DNA]</scope>
</reference>
<name>A0A426YWI7_ENSVE</name>